<dbReference type="PANTHER" id="PTHR43649">
    <property type="entry name" value="ARABINOSE-BINDING PROTEIN-RELATED"/>
    <property type="match status" value="1"/>
</dbReference>
<evidence type="ECO:0000256" key="2">
    <source>
        <dbReference type="ARBA" id="ARBA00022729"/>
    </source>
</evidence>
<dbReference type="InterPro" id="IPR050490">
    <property type="entry name" value="Bact_solute-bd_prot1"/>
</dbReference>
<dbReference type="SUPFAM" id="SSF53850">
    <property type="entry name" value="Periplasmic binding protein-like II"/>
    <property type="match status" value="1"/>
</dbReference>
<evidence type="ECO:0000256" key="5">
    <source>
        <dbReference type="ARBA" id="ARBA00023288"/>
    </source>
</evidence>
<reference evidence="7 8" key="1">
    <citation type="submission" date="2019-10" db="EMBL/GenBank/DDBJ databases">
        <title>Nonomuraea sp. nov., isolated from Phyllanthus amarus.</title>
        <authorList>
            <person name="Klykleung N."/>
            <person name="Tanasupawat S."/>
        </authorList>
    </citation>
    <scope>NUCLEOTIDE SEQUENCE [LARGE SCALE GENOMIC DNA]</scope>
    <source>
        <strain evidence="7 8">PA1-10</strain>
    </source>
</reference>
<dbReference type="Proteomes" id="UP000312512">
    <property type="component" value="Unassembled WGS sequence"/>
</dbReference>
<keyword evidence="4" id="KW-0564">Palmitate</keyword>
<dbReference type="PROSITE" id="PS51257">
    <property type="entry name" value="PROKAR_LIPOPROTEIN"/>
    <property type="match status" value="1"/>
</dbReference>
<name>A0A5C4W435_9ACTN</name>
<proteinExistence type="predicted"/>
<sequence length="438" mass="47130">MKSLRWLALAGVLSLAACGGDPAASSPPVGQAATGPVTLDYWTDKQGAEAAVAAFNAAHQDVQLNYVKVPAADLVKNLRNAHKAGDNATMPCVVQTDNRNGGQLLAEGVIKDITQDVKGGAARFSAGAVEELTLAGITYGVPDKRDPLFSMYYKPIFDKRGLKYPTTWEELIEIGNKHLKKDGIAVFNLAGEDPSTLMGLAWQAGARWYTVQGDAWKIDFTDEASKWSAGIMQQLLDDDLVEKISYAEYAAMMQQYDQGKIAMRQVSTWQLAGHQRNMKDSLGKWEAGPNLLVKGQSEPVSAADTGALSVPSLCKDPAKAAQAAIWLATESAPVAAMADPVAGSGWYPAVADPAPYLDAVVPKQLWGEHAEAGKKIIADSDNFASGWIYGPNSTAMYEELADKWGKAMNGEMKVEDVLTHMQQWTVADLKQKGIKVVE</sequence>
<protein>
    <submittedName>
        <fullName evidence="7">Extracellular solute-binding protein</fullName>
    </submittedName>
</protein>
<comment type="caution">
    <text evidence="7">The sequence shown here is derived from an EMBL/GenBank/DDBJ whole genome shotgun (WGS) entry which is preliminary data.</text>
</comment>
<dbReference type="InterPro" id="IPR006059">
    <property type="entry name" value="SBP"/>
</dbReference>
<dbReference type="AlphaFoldDB" id="A0A5C4W435"/>
<evidence type="ECO:0000256" key="1">
    <source>
        <dbReference type="ARBA" id="ARBA00022475"/>
    </source>
</evidence>
<dbReference type="EMBL" id="VDLX02000011">
    <property type="protein sequence ID" value="KAB8191764.1"/>
    <property type="molecule type" value="Genomic_DNA"/>
</dbReference>
<keyword evidence="1" id="KW-1003">Cell membrane</keyword>
<dbReference type="PANTHER" id="PTHR43649:SF33">
    <property type="entry name" value="POLYGALACTURONAN_RHAMNOGALACTURONAN-BINDING PROTEIN YTCQ"/>
    <property type="match status" value="1"/>
</dbReference>
<keyword evidence="5" id="KW-0449">Lipoprotein</keyword>
<keyword evidence="2 6" id="KW-0732">Signal</keyword>
<dbReference type="RefSeq" id="WP_139633559.1">
    <property type="nucleotide sequence ID" value="NZ_VDLX02000011.1"/>
</dbReference>
<feature type="chain" id="PRO_5039477469" evidence="6">
    <location>
        <begin position="24"/>
        <end position="438"/>
    </location>
</feature>
<keyword evidence="8" id="KW-1185">Reference proteome</keyword>
<evidence type="ECO:0000313" key="8">
    <source>
        <dbReference type="Proteomes" id="UP000312512"/>
    </source>
</evidence>
<accession>A0A5C4W435</accession>
<keyword evidence="3" id="KW-0472">Membrane</keyword>
<gene>
    <name evidence="7" type="ORF">FH608_027745</name>
</gene>
<feature type="signal peptide" evidence="6">
    <location>
        <begin position="1"/>
        <end position="23"/>
    </location>
</feature>
<evidence type="ECO:0000256" key="3">
    <source>
        <dbReference type="ARBA" id="ARBA00023136"/>
    </source>
</evidence>
<evidence type="ECO:0000256" key="6">
    <source>
        <dbReference type="SAM" id="SignalP"/>
    </source>
</evidence>
<evidence type="ECO:0000313" key="7">
    <source>
        <dbReference type="EMBL" id="KAB8191764.1"/>
    </source>
</evidence>
<dbReference type="Gene3D" id="3.40.190.10">
    <property type="entry name" value="Periplasmic binding protein-like II"/>
    <property type="match status" value="3"/>
</dbReference>
<dbReference type="Pfam" id="PF01547">
    <property type="entry name" value="SBP_bac_1"/>
    <property type="match status" value="1"/>
</dbReference>
<evidence type="ECO:0000256" key="4">
    <source>
        <dbReference type="ARBA" id="ARBA00023139"/>
    </source>
</evidence>
<dbReference type="OrthoDB" id="2515046at2"/>
<organism evidence="7 8">
    <name type="scientific">Nonomuraea phyllanthi</name>
    <dbReference type="NCBI Taxonomy" id="2219224"/>
    <lineage>
        <taxon>Bacteria</taxon>
        <taxon>Bacillati</taxon>
        <taxon>Actinomycetota</taxon>
        <taxon>Actinomycetes</taxon>
        <taxon>Streptosporangiales</taxon>
        <taxon>Streptosporangiaceae</taxon>
        <taxon>Nonomuraea</taxon>
    </lineage>
</organism>